<accession>A0A6J7CR90</accession>
<dbReference type="Gene3D" id="3.40.50.300">
    <property type="entry name" value="P-loop containing nucleotide triphosphate hydrolases"/>
    <property type="match status" value="1"/>
</dbReference>
<dbReference type="SMART" id="SM00382">
    <property type="entry name" value="AAA"/>
    <property type="match status" value="1"/>
</dbReference>
<organism evidence="3">
    <name type="scientific">freshwater metagenome</name>
    <dbReference type="NCBI Taxonomy" id="449393"/>
    <lineage>
        <taxon>unclassified sequences</taxon>
        <taxon>metagenomes</taxon>
        <taxon>ecological metagenomes</taxon>
    </lineage>
</organism>
<feature type="transmembrane region" description="Helical" evidence="1">
    <location>
        <begin position="252"/>
        <end position="271"/>
    </location>
</feature>
<dbReference type="GO" id="GO:0004176">
    <property type="term" value="F:ATP-dependent peptidase activity"/>
    <property type="evidence" value="ECO:0007669"/>
    <property type="project" value="InterPro"/>
</dbReference>
<reference evidence="3" key="1">
    <citation type="submission" date="2020-05" db="EMBL/GenBank/DDBJ databases">
        <authorList>
            <person name="Chiriac C."/>
            <person name="Salcher M."/>
            <person name="Ghai R."/>
            <person name="Kavagutti S V."/>
        </authorList>
    </citation>
    <scope>NUCLEOTIDE SEQUENCE</scope>
</reference>
<dbReference type="GO" id="GO:0030163">
    <property type="term" value="P:protein catabolic process"/>
    <property type="evidence" value="ECO:0007669"/>
    <property type="project" value="TreeGrafter"/>
</dbReference>
<dbReference type="GO" id="GO:0016887">
    <property type="term" value="F:ATP hydrolysis activity"/>
    <property type="evidence" value="ECO:0007669"/>
    <property type="project" value="InterPro"/>
</dbReference>
<dbReference type="EMBL" id="CAFBLU010000001">
    <property type="protein sequence ID" value="CAB4858639.1"/>
    <property type="molecule type" value="Genomic_DNA"/>
</dbReference>
<feature type="transmembrane region" description="Helical" evidence="1">
    <location>
        <begin position="107"/>
        <end position="128"/>
    </location>
</feature>
<dbReference type="InterPro" id="IPR037219">
    <property type="entry name" value="Peptidase_M41-like"/>
</dbReference>
<dbReference type="AlphaFoldDB" id="A0A6J7CR90"/>
<dbReference type="SUPFAM" id="SSF140990">
    <property type="entry name" value="FtsH protease domain-like"/>
    <property type="match status" value="1"/>
</dbReference>
<dbReference type="SUPFAM" id="SSF52540">
    <property type="entry name" value="P-loop containing nucleoside triphosphate hydrolases"/>
    <property type="match status" value="1"/>
</dbReference>
<protein>
    <submittedName>
        <fullName evidence="3">Unannotated protein</fullName>
    </submittedName>
</protein>
<feature type="transmembrane region" description="Helical" evidence="1">
    <location>
        <begin position="28"/>
        <end position="46"/>
    </location>
</feature>
<dbReference type="Gene3D" id="1.10.8.60">
    <property type="match status" value="1"/>
</dbReference>
<dbReference type="Pfam" id="PF00004">
    <property type="entry name" value="AAA"/>
    <property type="match status" value="2"/>
</dbReference>
<dbReference type="InterPro" id="IPR003593">
    <property type="entry name" value="AAA+_ATPase"/>
</dbReference>
<dbReference type="PANTHER" id="PTHR23076:SF97">
    <property type="entry name" value="ATP-DEPENDENT ZINC METALLOPROTEASE YME1L1"/>
    <property type="match status" value="1"/>
</dbReference>
<gene>
    <name evidence="3" type="ORF">UFOPK3444_00045</name>
</gene>
<keyword evidence="1" id="KW-1133">Transmembrane helix</keyword>
<dbReference type="GO" id="GO:0004222">
    <property type="term" value="F:metalloendopeptidase activity"/>
    <property type="evidence" value="ECO:0007669"/>
    <property type="project" value="InterPro"/>
</dbReference>
<keyword evidence="1" id="KW-0472">Membrane</keyword>
<keyword evidence="1" id="KW-0812">Transmembrane</keyword>
<dbReference type="Gene3D" id="1.20.58.760">
    <property type="entry name" value="Peptidase M41"/>
    <property type="match status" value="1"/>
</dbReference>
<dbReference type="InterPro" id="IPR027417">
    <property type="entry name" value="P-loop_NTPase"/>
</dbReference>
<feature type="transmembrane region" description="Helical" evidence="1">
    <location>
        <begin position="52"/>
        <end position="74"/>
    </location>
</feature>
<dbReference type="GO" id="GO:0005886">
    <property type="term" value="C:plasma membrane"/>
    <property type="evidence" value="ECO:0007669"/>
    <property type="project" value="TreeGrafter"/>
</dbReference>
<dbReference type="GO" id="GO:0006508">
    <property type="term" value="P:proteolysis"/>
    <property type="evidence" value="ECO:0007669"/>
    <property type="project" value="InterPro"/>
</dbReference>
<sequence length="793" mass="86798">MADPGESTPLLKNDQAALNAEWNRLRRAATAVAILTAPAFFLTLWRRNGWDLSWALVGTLFSVAAFRGVVDVVVNRFLPRPSLYGADREQLVKDQVARRQLWFWRRWVKIAIWLAVLFVLFTTLFNIGGWGKTASSLAPQMLVLGLQLPLLFLINFGILFGPLLVFAIRQMKGYEPGDADWGVRLSDVRGQREPKEEVSRVISLWQSGEEFERLGGKRERGLLFLGSPGTGKTMLSKAIATSFNSPFMTMPGSGFAQTFIGMDVIVVLLLISKARRLARKWGGQCIVFIDEIDAVGMRRAALGAGGGSGFAALSTGPGSIHDDLFYGPMGSLTSSGDLILETRAWREKMFASRAEGVSDAMPPMLAGARNRINGFMGGMGMGGGGMALNQLLIQMDGVDDPPFMKKFVANRVNNLLDALYVIPQKIGPIRLRVKPPKPRGEQIFFIGATNAPLDALDPALTRPGRMGRHIWFRTPTKDDRKDIFDLYLAKVAHEDELDTEKRRDELARITNGYSPSMIEQVCSMGLTYAHSDGRSRFAWRDIVEAMTTVETGTAVGVTYVPAETRAVAIHEAGHAAAGHVFMKGVLSTRLSIRMRAGSLGHHQAIEEEERFSSWRSEQVARLIWTLGAMAAEEVFYGENSTGVGGDVASATRLASMMVGTWAMGAGQIELAESATVLSVAESAEERDLIAARFERIGMQIMNRAATGSAMAPDPIASVLGDPGKKTAVARLLGQSFVTAFALVTQNKDAVEQIADTLIERRELHGDEVVELLDSVGLQEPVIDLRKEETWPKI</sequence>
<evidence type="ECO:0000259" key="2">
    <source>
        <dbReference type="SMART" id="SM00382"/>
    </source>
</evidence>
<dbReference type="PANTHER" id="PTHR23076">
    <property type="entry name" value="METALLOPROTEASE M41 FTSH"/>
    <property type="match status" value="1"/>
</dbReference>
<dbReference type="Pfam" id="PF01434">
    <property type="entry name" value="Peptidase_M41"/>
    <property type="match status" value="1"/>
</dbReference>
<evidence type="ECO:0000313" key="3">
    <source>
        <dbReference type="EMBL" id="CAB4858639.1"/>
    </source>
</evidence>
<feature type="domain" description="AAA+ ATPase" evidence="2">
    <location>
        <begin position="218"/>
        <end position="476"/>
    </location>
</feature>
<feature type="transmembrane region" description="Helical" evidence="1">
    <location>
        <begin position="148"/>
        <end position="168"/>
    </location>
</feature>
<name>A0A6J7CR90_9ZZZZ</name>
<dbReference type="InterPro" id="IPR000642">
    <property type="entry name" value="Peptidase_M41"/>
</dbReference>
<dbReference type="InterPro" id="IPR003959">
    <property type="entry name" value="ATPase_AAA_core"/>
</dbReference>
<evidence type="ECO:0000256" key="1">
    <source>
        <dbReference type="SAM" id="Phobius"/>
    </source>
</evidence>
<proteinExistence type="predicted"/>
<dbReference type="GO" id="GO:0005524">
    <property type="term" value="F:ATP binding"/>
    <property type="evidence" value="ECO:0007669"/>
    <property type="project" value="InterPro"/>
</dbReference>